<evidence type="ECO:0000313" key="3">
    <source>
        <dbReference type="Proteomes" id="UP000016928"/>
    </source>
</evidence>
<name>N4TXU7_FUSC1</name>
<reference evidence="3" key="2">
    <citation type="journal article" date="2014" name="PLoS ONE">
        <title>Genome and Transcriptome Analysis of the Fungal Pathogen Fusarium oxysporum f. sp. cubense Causing Banana Vascular Wilt Disease.</title>
        <authorList>
            <person name="Guo L."/>
            <person name="Han L."/>
            <person name="Yang L."/>
            <person name="Zeng H."/>
            <person name="Fan D."/>
            <person name="Zhu Y."/>
            <person name="Feng Y."/>
            <person name="Wang G."/>
            <person name="Peng C."/>
            <person name="Jiang X."/>
            <person name="Zhou D."/>
            <person name="Ni P."/>
            <person name="Liang C."/>
            <person name="Liu L."/>
            <person name="Wang J."/>
            <person name="Mao C."/>
            <person name="Fang X."/>
            <person name="Peng M."/>
            <person name="Huang J."/>
        </authorList>
    </citation>
    <scope>NUCLEOTIDE SEQUENCE [LARGE SCALE GENOMIC DNA]</scope>
    <source>
        <strain evidence="3">race 1</strain>
    </source>
</reference>
<sequence>MSTGVEFEVSRMERWVANVVKNQVDDEDLEEPDKQSEDEGDAKGSAAGDGSGSKRKSQ</sequence>
<reference evidence="3" key="1">
    <citation type="submission" date="2012-09" db="EMBL/GenBank/DDBJ databases">
        <title>Genome sequencing and comparative transcriptomics of race 1 and race 4 of banana pathogen: Fusarium oxysporum f. sp. cubense.</title>
        <authorList>
            <person name="Fang X."/>
            <person name="Huang J."/>
        </authorList>
    </citation>
    <scope>NUCLEOTIDE SEQUENCE [LARGE SCALE GENOMIC DNA]</scope>
    <source>
        <strain evidence="3">race 1</strain>
    </source>
</reference>
<dbReference type="VEuPathDB" id="FungiDB:FOC1_g10002620"/>
<organism evidence="2 3">
    <name type="scientific">Fusarium oxysporum f. sp. cubense (strain race 1)</name>
    <name type="common">Panama disease fungus</name>
    <dbReference type="NCBI Taxonomy" id="1229664"/>
    <lineage>
        <taxon>Eukaryota</taxon>
        <taxon>Fungi</taxon>
        <taxon>Dikarya</taxon>
        <taxon>Ascomycota</taxon>
        <taxon>Pezizomycotina</taxon>
        <taxon>Sordariomycetes</taxon>
        <taxon>Hypocreomycetidae</taxon>
        <taxon>Hypocreales</taxon>
        <taxon>Nectriaceae</taxon>
        <taxon>Fusarium</taxon>
        <taxon>Fusarium oxysporum species complex</taxon>
    </lineage>
</organism>
<protein>
    <submittedName>
        <fullName evidence="2">Uncharacterized protein</fullName>
    </submittedName>
</protein>
<proteinExistence type="predicted"/>
<evidence type="ECO:0000256" key="1">
    <source>
        <dbReference type="SAM" id="MobiDB-lite"/>
    </source>
</evidence>
<accession>N4TXU7</accession>
<gene>
    <name evidence="2" type="ORF">FOC1_g10002620</name>
</gene>
<dbReference type="Proteomes" id="UP000016928">
    <property type="component" value="Unassembled WGS sequence"/>
</dbReference>
<dbReference type="EMBL" id="KB730534">
    <property type="protein sequence ID" value="ENH64017.1"/>
    <property type="molecule type" value="Genomic_DNA"/>
</dbReference>
<dbReference type="AlphaFoldDB" id="N4TXU7"/>
<feature type="region of interest" description="Disordered" evidence="1">
    <location>
        <begin position="21"/>
        <end position="58"/>
    </location>
</feature>
<evidence type="ECO:0000313" key="2">
    <source>
        <dbReference type="EMBL" id="ENH64017.1"/>
    </source>
</evidence>
<dbReference type="HOGENOM" id="CLU_2979104_0_0_1"/>
<dbReference type="OrthoDB" id="5094741at2759"/>